<evidence type="ECO:0000313" key="4">
    <source>
        <dbReference type="Proteomes" id="UP001215712"/>
    </source>
</evidence>
<dbReference type="AlphaFoldDB" id="A0AAD6HXY0"/>
<evidence type="ECO:0000256" key="1">
    <source>
        <dbReference type="SAM" id="Coils"/>
    </source>
</evidence>
<evidence type="ECO:0000313" key="3">
    <source>
        <dbReference type="EMBL" id="KAJ5740834.1"/>
    </source>
</evidence>
<name>A0AAD6HXY0_9EURO</name>
<reference evidence="3" key="2">
    <citation type="submission" date="2023-01" db="EMBL/GenBank/DDBJ databases">
        <authorList>
            <person name="Petersen C."/>
        </authorList>
    </citation>
    <scope>NUCLEOTIDE SEQUENCE</scope>
    <source>
        <strain evidence="3">IBT 17514</strain>
    </source>
</reference>
<feature type="region of interest" description="Disordered" evidence="2">
    <location>
        <begin position="1"/>
        <end position="48"/>
    </location>
</feature>
<organism evidence="3 4">
    <name type="scientific">Penicillium malachiteum</name>
    <dbReference type="NCBI Taxonomy" id="1324776"/>
    <lineage>
        <taxon>Eukaryota</taxon>
        <taxon>Fungi</taxon>
        <taxon>Dikarya</taxon>
        <taxon>Ascomycota</taxon>
        <taxon>Pezizomycotina</taxon>
        <taxon>Eurotiomycetes</taxon>
        <taxon>Eurotiomycetidae</taxon>
        <taxon>Eurotiales</taxon>
        <taxon>Aspergillaceae</taxon>
        <taxon>Penicillium</taxon>
    </lineage>
</organism>
<reference evidence="3" key="1">
    <citation type="journal article" date="2023" name="IMA Fungus">
        <title>Comparative genomic study of the Penicillium genus elucidates a diverse pangenome and 15 lateral gene transfer events.</title>
        <authorList>
            <person name="Petersen C."/>
            <person name="Sorensen T."/>
            <person name="Nielsen M.R."/>
            <person name="Sondergaard T.E."/>
            <person name="Sorensen J.L."/>
            <person name="Fitzpatrick D.A."/>
            <person name="Frisvad J.C."/>
            <person name="Nielsen K.L."/>
        </authorList>
    </citation>
    <scope>NUCLEOTIDE SEQUENCE</scope>
    <source>
        <strain evidence="3">IBT 17514</strain>
    </source>
</reference>
<dbReference type="Proteomes" id="UP001215712">
    <property type="component" value="Unassembled WGS sequence"/>
</dbReference>
<accession>A0AAD6HXY0</accession>
<evidence type="ECO:0000256" key="2">
    <source>
        <dbReference type="SAM" id="MobiDB-lite"/>
    </source>
</evidence>
<sequence>MALRTTPSQKFPYSPDSSSSNPACQSKTYGSEKDIIWGNPHEASSAGELCSPEEDRLYTHIQEVLQNETAKRDSLVAQVDALRREVWLLQNELLNHARCNDHSVDKWITEMAHGANKDPPDESQCPSPSSSVSTRSDESIIDPGKGSNTPLDEAAIRQLYVD</sequence>
<proteinExistence type="predicted"/>
<dbReference type="EMBL" id="JAQJAN010000001">
    <property type="protein sequence ID" value="KAJ5740834.1"/>
    <property type="molecule type" value="Genomic_DNA"/>
</dbReference>
<keyword evidence="1" id="KW-0175">Coiled coil</keyword>
<feature type="coiled-coil region" evidence="1">
    <location>
        <begin position="65"/>
        <end position="92"/>
    </location>
</feature>
<keyword evidence="4" id="KW-1185">Reference proteome</keyword>
<feature type="region of interest" description="Disordered" evidence="2">
    <location>
        <begin position="113"/>
        <end position="155"/>
    </location>
</feature>
<gene>
    <name evidence="3" type="ORF">N7493_000706</name>
</gene>
<comment type="caution">
    <text evidence="3">The sequence shown here is derived from an EMBL/GenBank/DDBJ whole genome shotgun (WGS) entry which is preliminary data.</text>
</comment>
<feature type="compositionally biased region" description="Polar residues" evidence="2">
    <location>
        <begin position="1"/>
        <end position="29"/>
    </location>
</feature>
<feature type="compositionally biased region" description="Low complexity" evidence="2">
    <location>
        <begin position="122"/>
        <end position="134"/>
    </location>
</feature>
<protein>
    <submittedName>
        <fullName evidence="3">Uncharacterized protein</fullName>
    </submittedName>
</protein>